<dbReference type="InterPro" id="IPR040442">
    <property type="entry name" value="Pyrv_kinase-like_dom_sf"/>
</dbReference>
<dbReference type="Gene3D" id="3.20.20.60">
    <property type="entry name" value="Phosphoenolpyruvate-binding domains"/>
    <property type="match status" value="1"/>
</dbReference>
<evidence type="ECO:0000313" key="1">
    <source>
        <dbReference type="EMBL" id="QNN52484.1"/>
    </source>
</evidence>
<dbReference type="AlphaFoldDB" id="A0A7G9RA59"/>
<accession>A0A7G9RA59</accession>
<keyword evidence="1" id="KW-0456">Lyase</keyword>
<dbReference type="InterPro" id="IPR039556">
    <property type="entry name" value="ICL/PEPM"/>
</dbReference>
<dbReference type="CDD" id="cd00377">
    <property type="entry name" value="ICL_PEPM"/>
    <property type="match status" value="1"/>
</dbReference>
<sequence length="302" mass="30923">MSRGVLPDSRVSPGAAIADDGVVLSDDLDHGKAAGPSSDKADALLALHAGPGFVLPNAWDPGSARILEHVGFPAIATTSAGIAWSCGVPDGGVLDRDTMLEHIGRIVAAVRVPVTADLEAGYGDTADEVGRTVARAVELGVVGANVEDAAQGELFGIDRATERIAAARAAARSGTFVLNARTDAYFVGTTGDVFAQTVERAERYFEAGADCVFVPGVVEEDTIGRLAAALPGPLNVVAGLANTIDARTLFSLGVKRVSLGGSLARAALSLVERAGRELLDSGTLGFLDGAIGYADLQRRFGS</sequence>
<dbReference type="EMBL" id="CP060713">
    <property type="protein sequence ID" value="QNN52484.1"/>
    <property type="molecule type" value="Genomic_DNA"/>
</dbReference>
<dbReference type="Proteomes" id="UP000515947">
    <property type="component" value="Chromosome"/>
</dbReference>
<keyword evidence="1" id="KW-0670">Pyruvate</keyword>
<evidence type="ECO:0000313" key="2">
    <source>
        <dbReference type="Proteomes" id="UP000515947"/>
    </source>
</evidence>
<organism evidence="1 2">
    <name type="scientific">Nocardioides mesophilus</name>
    <dbReference type="NCBI Taxonomy" id="433659"/>
    <lineage>
        <taxon>Bacteria</taxon>
        <taxon>Bacillati</taxon>
        <taxon>Actinomycetota</taxon>
        <taxon>Actinomycetes</taxon>
        <taxon>Propionibacteriales</taxon>
        <taxon>Nocardioidaceae</taxon>
        <taxon>Nocardioides</taxon>
    </lineage>
</organism>
<dbReference type="GO" id="GO:0016829">
    <property type="term" value="F:lyase activity"/>
    <property type="evidence" value="ECO:0007669"/>
    <property type="project" value="UniProtKB-KW"/>
</dbReference>
<gene>
    <name evidence="1" type="ORF">H9L09_18750</name>
</gene>
<dbReference type="KEGG" id="nmes:H9L09_18750"/>
<dbReference type="SUPFAM" id="SSF51621">
    <property type="entry name" value="Phosphoenolpyruvate/pyruvate domain"/>
    <property type="match status" value="1"/>
</dbReference>
<proteinExistence type="predicted"/>
<keyword evidence="2" id="KW-1185">Reference proteome</keyword>
<dbReference type="InterPro" id="IPR015813">
    <property type="entry name" value="Pyrv/PenolPyrv_kinase-like_dom"/>
</dbReference>
<name>A0A7G9RA59_9ACTN</name>
<dbReference type="PANTHER" id="PTHR42905:SF16">
    <property type="entry name" value="CARBOXYPHOSPHONOENOLPYRUVATE PHOSPHONOMUTASE-LIKE PROTEIN (AFU_ORTHOLOGUE AFUA_5G07230)"/>
    <property type="match status" value="1"/>
</dbReference>
<dbReference type="Pfam" id="PF13714">
    <property type="entry name" value="PEP_mutase"/>
    <property type="match status" value="1"/>
</dbReference>
<dbReference type="PANTHER" id="PTHR42905">
    <property type="entry name" value="PHOSPHOENOLPYRUVATE CARBOXYLASE"/>
    <property type="match status" value="1"/>
</dbReference>
<dbReference type="RefSeq" id="WP_187578326.1">
    <property type="nucleotide sequence ID" value="NZ_CP060713.1"/>
</dbReference>
<reference evidence="1 2" key="1">
    <citation type="submission" date="2020-08" db="EMBL/GenBank/DDBJ databases">
        <title>Genome sequence of Nocardioides mesophilus KACC 16243T.</title>
        <authorList>
            <person name="Hyun D.-W."/>
            <person name="Bae J.-W."/>
        </authorList>
    </citation>
    <scope>NUCLEOTIDE SEQUENCE [LARGE SCALE GENOMIC DNA]</scope>
    <source>
        <strain evidence="1 2">KACC 16243</strain>
    </source>
</reference>
<dbReference type="Gene3D" id="6.10.250.2750">
    <property type="match status" value="1"/>
</dbReference>
<protein>
    <submittedName>
        <fullName evidence="1">Isocitrate lyase/phosphoenolpyruvate mutase family protein</fullName>
    </submittedName>
</protein>